<comment type="function">
    <text evidence="3">Protein-arginine rhamnosyltransferase that catalyzes the transfer of a single rhamnose to elongation factor P (EF-P) on 'Lys-32', a modification required for EF-P-dependent rescue of polyproline stalled ribosomes.</text>
</comment>
<evidence type="ECO:0000256" key="4">
    <source>
        <dbReference type="ARBA" id="ARBA00024346"/>
    </source>
</evidence>
<evidence type="ECO:0000256" key="5">
    <source>
        <dbReference type="ARBA" id="ARBA00024416"/>
    </source>
</evidence>
<proteinExistence type="inferred from homology"/>
<dbReference type="InterPro" id="IPR016633">
    <property type="entry name" value="EarP"/>
</dbReference>
<evidence type="ECO:0000256" key="2">
    <source>
        <dbReference type="ARBA" id="ARBA00022679"/>
    </source>
</evidence>
<evidence type="ECO:0000256" key="1">
    <source>
        <dbReference type="ARBA" id="ARBA00022676"/>
    </source>
</evidence>
<dbReference type="Pfam" id="PF10093">
    <property type="entry name" value="EarP"/>
    <property type="match status" value="1"/>
</dbReference>
<accession>A0A853GW22</accession>
<dbReference type="EMBL" id="JACCEV010000003">
    <property type="protein sequence ID" value="NYT86531.1"/>
    <property type="molecule type" value="Genomic_DNA"/>
</dbReference>
<dbReference type="PIRSF" id="PIRSF015557">
    <property type="entry name" value="UCP015557"/>
    <property type="match status" value="1"/>
</dbReference>
<evidence type="ECO:0000256" key="7">
    <source>
        <dbReference type="ARBA" id="ARBA00048472"/>
    </source>
</evidence>
<dbReference type="AlphaFoldDB" id="A0A853GW22"/>
<keyword evidence="1" id="KW-0328">Glycosyltransferase</keyword>
<sequence>MGRLSFDIFCRVVDNFGDIGVCWRLAKQLASTTGVKAVRLWVDDLHSFARIEPRLNAVADPASLAGVDIVHWTSAAPDLMPHEIVIEAFACDPPPHFIERMIERRSLWINLEYLSAEPWVESCHALPSLQANGLSKAFFFPGFTPATGGLLREKSLLADRDAWLADPAQRHRLLRDIGLPEARIAQLHAGARQILLFAYPGLPTAGLLHALSNDATPSIILVPSGVCPELARGQHGSVYVHGMPFVSQPDFDRLLWSSDLNCVRGEDSLVRALWAGKPLLWHIYPQEDDAHMVKLDAWLALSPFRPPIAHLLKAWNQHNDQACGTLLQQALASSAWTEWQGASTAWSRQLTQLPDLAGQLVTFAKARKTNVG</sequence>
<dbReference type="GO" id="GO:0003746">
    <property type="term" value="F:translation elongation factor activity"/>
    <property type="evidence" value="ECO:0007669"/>
    <property type="project" value="UniProtKB-KW"/>
</dbReference>
<evidence type="ECO:0000313" key="8">
    <source>
        <dbReference type="EMBL" id="NYT86531.1"/>
    </source>
</evidence>
<name>A0A853GW22_9BURK</name>
<evidence type="ECO:0000256" key="3">
    <source>
        <dbReference type="ARBA" id="ARBA00024303"/>
    </source>
</evidence>
<comment type="similarity">
    <text evidence="4">Belongs to the glycosyltransferase 104 family.</text>
</comment>
<organism evidence="8 9">
    <name type="scientific">Pollutimonas harenae</name>
    <dbReference type="NCBI Taxonomy" id="657015"/>
    <lineage>
        <taxon>Bacteria</taxon>
        <taxon>Pseudomonadati</taxon>
        <taxon>Pseudomonadota</taxon>
        <taxon>Betaproteobacteria</taxon>
        <taxon>Burkholderiales</taxon>
        <taxon>Alcaligenaceae</taxon>
        <taxon>Pollutimonas</taxon>
    </lineage>
</organism>
<comment type="catalytic activity">
    <reaction evidence="7">
        <text>dTDP-beta-L-rhamnose + L-arginyl-[protein] = N(omega)-(alpha-L-rhamnosyl)-L-arginyl-[protein] + dTDP + H(+)</text>
        <dbReference type="Rhea" id="RHEA:66692"/>
        <dbReference type="Rhea" id="RHEA-COMP:10532"/>
        <dbReference type="Rhea" id="RHEA-COMP:17096"/>
        <dbReference type="ChEBI" id="CHEBI:15378"/>
        <dbReference type="ChEBI" id="CHEBI:29965"/>
        <dbReference type="ChEBI" id="CHEBI:57510"/>
        <dbReference type="ChEBI" id="CHEBI:58369"/>
        <dbReference type="ChEBI" id="CHEBI:167445"/>
    </reaction>
    <physiologicalReaction direction="left-to-right" evidence="7">
        <dbReference type="Rhea" id="RHEA:66693"/>
    </physiologicalReaction>
</comment>
<keyword evidence="8" id="KW-0251">Elongation factor</keyword>
<comment type="caution">
    <text evidence="8">The sequence shown here is derived from an EMBL/GenBank/DDBJ whole genome shotgun (WGS) entry which is preliminary data.</text>
</comment>
<gene>
    <name evidence="8" type="primary">earP</name>
    <name evidence="8" type="ORF">H0A62_13040</name>
</gene>
<evidence type="ECO:0000256" key="6">
    <source>
        <dbReference type="ARBA" id="ARBA00030025"/>
    </source>
</evidence>
<reference evidence="8 9" key="1">
    <citation type="submission" date="2020-07" db="EMBL/GenBank/DDBJ databases">
        <title>Taxonomic revisions and descriptions of new bacterial species based on genomic comparisons in the high-G+C-content subgroup of the family Alcaligenaceae.</title>
        <authorList>
            <person name="Szabo A."/>
            <person name="Felfoldi T."/>
        </authorList>
    </citation>
    <scope>NUCLEOTIDE SEQUENCE [LARGE SCALE GENOMIC DNA]</scope>
    <source>
        <strain evidence="8 9">DSM 25667</strain>
    </source>
</reference>
<dbReference type="GO" id="GO:0106361">
    <property type="term" value="F:protein-arginine rhamnosyltransferase activity"/>
    <property type="evidence" value="ECO:0007669"/>
    <property type="project" value="InterPro"/>
</dbReference>
<evidence type="ECO:0000313" key="9">
    <source>
        <dbReference type="Proteomes" id="UP000554144"/>
    </source>
</evidence>
<keyword evidence="2 8" id="KW-0808">Transferase</keyword>
<dbReference type="Proteomes" id="UP000554144">
    <property type="component" value="Unassembled WGS sequence"/>
</dbReference>
<keyword evidence="8" id="KW-0648">Protein biosynthesis</keyword>
<dbReference type="NCBIfam" id="TIGR03837">
    <property type="entry name" value="efp_Arg_rhamno"/>
    <property type="match status" value="1"/>
</dbReference>
<keyword evidence="9" id="KW-1185">Reference proteome</keyword>
<protein>
    <recommendedName>
        <fullName evidence="5">Protein-arginine rhamnosyltransferase</fullName>
    </recommendedName>
    <alternativeName>
        <fullName evidence="6">EF-P arginine rhamnosyltransferase</fullName>
    </alternativeName>
</protein>
<dbReference type="OrthoDB" id="209085at2"/>